<proteinExistence type="predicted"/>
<dbReference type="EMBL" id="KK106735">
    <property type="protein sequence ID" value="KIY91393.1"/>
    <property type="molecule type" value="Genomic_DNA"/>
</dbReference>
<name>A0A0D2K5E5_9CHLO</name>
<dbReference type="InterPro" id="IPR046342">
    <property type="entry name" value="CBS_dom_sf"/>
</dbReference>
<dbReference type="OrthoDB" id="449052at2759"/>
<dbReference type="InterPro" id="IPR000644">
    <property type="entry name" value="CBS_dom"/>
</dbReference>
<reference evidence="3 4" key="1">
    <citation type="journal article" date="2013" name="BMC Genomics">
        <title>Reconstruction of the lipid metabolism for the microalga Monoraphidium neglectum from its genome sequence reveals characteristics suitable for biofuel production.</title>
        <authorList>
            <person name="Bogen C."/>
            <person name="Al-Dilaimi A."/>
            <person name="Albersmeier A."/>
            <person name="Wichmann J."/>
            <person name="Grundmann M."/>
            <person name="Rupp O."/>
            <person name="Lauersen K.J."/>
            <person name="Blifernez-Klassen O."/>
            <person name="Kalinowski J."/>
            <person name="Goesmann A."/>
            <person name="Mussgnug J.H."/>
            <person name="Kruse O."/>
        </authorList>
    </citation>
    <scope>NUCLEOTIDE SEQUENCE [LARGE SCALE GENOMIC DNA]</scope>
    <source>
        <strain evidence="3 4">SAG 48.87</strain>
    </source>
</reference>
<dbReference type="GeneID" id="25734344"/>
<evidence type="ECO:0000256" key="1">
    <source>
        <dbReference type="SAM" id="MobiDB-lite"/>
    </source>
</evidence>
<gene>
    <name evidence="3" type="ORF">MNEG_16571</name>
</gene>
<dbReference type="Pfam" id="PF00571">
    <property type="entry name" value="CBS"/>
    <property type="match status" value="1"/>
</dbReference>
<dbReference type="KEGG" id="mng:MNEG_16571"/>
<accession>A0A0D2K5E5</accession>
<dbReference type="AlphaFoldDB" id="A0A0D2K5E5"/>
<evidence type="ECO:0000259" key="2">
    <source>
        <dbReference type="Pfam" id="PF00571"/>
    </source>
</evidence>
<feature type="compositionally biased region" description="Basic residues" evidence="1">
    <location>
        <begin position="94"/>
        <end position="111"/>
    </location>
</feature>
<protein>
    <recommendedName>
        <fullName evidence="2">CBS domain-containing protein</fullName>
    </recommendedName>
</protein>
<dbReference type="SUPFAM" id="SSF54631">
    <property type="entry name" value="CBS-domain pair"/>
    <property type="match status" value="1"/>
</dbReference>
<evidence type="ECO:0000313" key="4">
    <source>
        <dbReference type="Proteomes" id="UP000054498"/>
    </source>
</evidence>
<sequence length="171" mass="18883">MTRPLPSRSGLGPLAKTTCEQLGWCPKQVVAVTPDVSAIEAMALMNEKHISAVAVVDSVGKIIATRRREALTSTNSPHLFAPRKPPDPPPHGARAARPHARRRRRRRRRRAAPGNFSVSEMRTIMAEHFGALALPVGEFLALEHGTEFVGYRRITHDRVMPTLSLTHARPP</sequence>
<feature type="region of interest" description="Disordered" evidence="1">
    <location>
        <begin position="70"/>
        <end position="115"/>
    </location>
</feature>
<dbReference type="Gene3D" id="3.10.580.10">
    <property type="entry name" value="CBS-domain"/>
    <property type="match status" value="1"/>
</dbReference>
<feature type="domain" description="CBS" evidence="2">
    <location>
        <begin position="27"/>
        <end position="63"/>
    </location>
</feature>
<dbReference type="STRING" id="145388.A0A0D2K5E5"/>
<dbReference type="RefSeq" id="XP_013890413.1">
    <property type="nucleotide sequence ID" value="XM_014034959.1"/>
</dbReference>
<organism evidence="3 4">
    <name type="scientific">Monoraphidium neglectum</name>
    <dbReference type="NCBI Taxonomy" id="145388"/>
    <lineage>
        <taxon>Eukaryota</taxon>
        <taxon>Viridiplantae</taxon>
        <taxon>Chlorophyta</taxon>
        <taxon>core chlorophytes</taxon>
        <taxon>Chlorophyceae</taxon>
        <taxon>CS clade</taxon>
        <taxon>Sphaeropleales</taxon>
        <taxon>Selenastraceae</taxon>
        <taxon>Monoraphidium</taxon>
    </lineage>
</organism>
<dbReference type="Proteomes" id="UP000054498">
    <property type="component" value="Unassembled WGS sequence"/>
</dbReference>
<evidence type="ECO:0000313" key="3">
    <source>
        <dbReference type="EMBL" id="KIY91393.1"/>
    </source>
</evidence>
<keyword evidence="4" id="KW-1185">Reference proteome</keyword>